<evidence type="ECO:0000313" key="7">
    <source>
        <dbReference type="EMBL" id="HEF64071.1"/>
    </source>
</evidence>
<keyword evidence="4" id="KW-0997">Cell inner membrane</keyword>
<proteinExistence type="inferred from homology"/>
<dbReference type="GO" id="GO:0012505">
    <property type="term" value="C:endomembrane system"/>
    <property type="evidence" value="ECO:0007669"/>
    <property type="project" value="UniProtKB-SubCell"/>
</dbReference>
<evidence type="ECO:0000256" key="6">
    <source>
        <dbReference type="ARBA" id="ARBA00024031"/>
    </source>
</evidence>
<comment type="similarity">
    <text evidence="6">Belongs to the CmpA/NrtA family.</text>
</comment>
<keyword evidence="3" id="KW-1003">Cell membrane</keyword>
<accession>A0A7C1FRH1</accession>
<evidence type="ECO:0000256" key="1">
    <source>
        <dbReference type="ARBA" id="ARBA00004308"/>
    </source>
</evidence>
<comment type="caution">
    <text evidence="7">The sequence shown here is derived from an EMBL/GenBank/DDBJ whole genome shotgun (WGS) entry which is preliminary data.</text>
</comment>
<dbReference type="SUPFAM" id="SSF53850">
    <property type="entry name" value="Periplasmic binding protein-like II"/>
    <property type="match status" value="1"/>
</dbReference>
<dbReference type="PROSITE" id="PS51318">
    <property type="entry name" value="TAT"/>
    <property type="match status" value="1"/>
</dbReference>
<sequence length="413" mass="45482">MSLVTRRAFVRRALLGLVAAPLLAACSGRPTASPTSSSGASSPTVIVPSGTGVTAVASGRLRIGYLPITDAAPLLLAHAKGYYQDLGLAVEQPTMFRSWAQIAEAFQARQVDVVHLLMPLAIWMRFNQQVPVKLVAWDHVNGSALTVAEEIERLEDLAGKTIAVPFWYSIHNVLLQLMLERAGLRPLLRGEPSASERTVKLVVMAPADMAPALANGSIAGYIVAEPFNALAEVQRAGKILRFSGDVWLDHACCVVVLREEDTATQPEWAQAVVTAIVRAQRFARENRAEAARLLAKQGDRGYLPQPLEAIERVLLDPEHDRYVQEGIIRHPEWNPTRIDFRPYPFPTYTAALIEHLRRTQVEGDAAFLRALDPQQAHRELVDDRFVLQALEREGGPAAFGLPESLNRSERIEP</sequence>
<evidence type="ECO:0000256" key="4">
    <source>
        <dbReference type="ARBA" id="ARBA00022519"/>
    </source>
</evidence>
<dbReference type="Pfam" id="PF13379">
    <property type="entry name" value="NMT1_2"/>
    <property type="match status" value="1"/>
</dbReference>
<reference evidence="7" key="1">
    <citation type="journal article" date="2020" name="mSystems">
        <title>Genome- and Community-Level Interaction Insights into Carbon Utilization and Element Cycling Functions of Hydrothermarchaeota in Hydrothermal Sediment.</title>
        <authorList>
            <person name="Zhou Z."/>
            <person name="Liu Y."/>
            <person name="Xu W."/>
            <person name="Pan J."/>
            <person name="Luo Z.H."/>
            <person name="Li M."/>
        </authorList>
    </citation>
    <scope>NUCLEOTIDE SEQUENCE [LARGE SCALE GENOMIC DNA]</scope>
    <source>
        <strain evidence="7">SpSt-222</strain>
    </source>
</reference>
<dbReference type="PANTHER" id="PTHR30024">
    <property type="entry name" value="ALIPHATIC SULFONATES-BINDING PROTEIN-RELATED"/>
    <property type="match status" value="1"/>
</dbReference>
<dbReference type="AlphaFoldDB" id="A0A7C1FRH1"/>
<keyword evidence="5" id="KW-0472">Membrane</keyword>
<organism evidence="7">
    <name type="scientific">Thermomicrobium roseum</name>
    <dbReference type="NCBI Taxonomy" id="500"/>
    <lineage>
        <taxon>Bacteria</taxon>
        <taxon>Pseudomonadati</taxon>
        <taxon>Thermomicrobiota</taxon>
        <taxon>Thermomicrobia</taxon>
        <taxon>Thermomicrobiales</taxon>
        <taxon>Thermomicrobiaceae</taxon>
        <taxon>Thermomicrobium</taxon>
    </lineage>
</organism>
<evidence type="ECO:0000256" key="2">
    <source>
        <dbReference type="ARBA" id="ARBA00022448"/>
    </source>
</evidence>
<evidence type="ECO:0000256" key="3">
    <source>
        <dbReference type="ARBA" id="ARBA00022475"/>
    </source>
</evidence>
<keyword evidence="2" id="KW-0813">Transport</keyword>
<comment type="subcellular location">
    <subcellularLocation>
        <location evidence="1">Endomembrane system</location>
    </subcellularLocation>
</comment>
<dbReference type="PANTHER" id="PTHR30024:SF43">
    <property type="entry name" value="BLL4572 PROTEIN"/>
    <property type="match status" value="1"/>
</dbReference>
<dbReference type="InterPro" id="IPR006311">
    <property type="entry name" value="TAT_signal"/>
</dbReference>
<evidence type="ECO:0000256" key="5">
    <source>
        <dbReference type="ARBA" id="ARBA00023136"/>
    </source>
</evidence>
<dbReference type="CDD" id="cd13553">
    <property type="entry name" value="PBP2_NrtA_CpmA_like"/>
    <property type="match status" value="1"/>
</dbReference>
<name>A0A7C1FRH1_THERO</name>
<gene>
    <name evidence="7" type="ORF">ENP47_00435</name>
</gene>
<dbReference type="PROSITE" id="PS51257">
    <property type="entry name" value="PROKAR_LIPOPROTEIN"/>
    <property type="match status" value="1"/>
</dbReference>
<dbReference type="InterPro" id="IPR044527">
    <property type="entry name" value="NrtA/CpmA_ABC-bd_dom"/>
</dbReference>
<dbReference type="EMBL" id="DSJL01000001">
    <property type="protein sequence ID" value="HEF64071.1"/>
    <property type="molecule type" value="Genomic_DNA"/>
</dbReference>
<protein>
    <submittedName>
        <fullName evidence="7">ABC transporter substrate-binding protein</fullName>
    </submittedName>
</protein>
<dbReference type="Gene3D" id="3.40.190.10">
    <property type="entry name" value="Periplasmic binding protein-like II"/>
    <property type="match status" value="2"/>
</dbReference>